<dbReference type="PANTHER" id="PTHR19321:SF41">
    <property type="entry name" value="FASCETTO-RELATED"/>
    <property type="match status" value="1"/>
</dbReference>
<evidence type="ECO:0008006" key="5">
    <source>
        <dbReference type="Google" id="ProtNLM"/>
    </source>
</evidence>
<dbReference type="EMBL" id="NEVH01017442">
    <property type="protein sequence ID" value="PNF24537.1"/>
    <property type="molecule type" value="Genomic_DNA"/>
</dbReference>
<dbReference type="InterPro" id="IPR007145">
    <property type="entry name" value="MAP65_Ase1_PRC1"/>
</dbReference>
<dbReference type="STRING" id="105785.A0A2J7Q7I3"/>
<reference evidence="3 4" key="1">
    <citation type="submission" date="2017-12" db="EMBL/GenBank/DDBJ databases">
        <title>Hemimetabolous genomes reveal molecular basis of termite eusociality.</title>
        <authorList>
            <person name="Harrison M.C."/>
            <person name="Jongepier E."/>
            <person name="Robertson H.M."/>
            <person name="Arning N."/>
            <person name="Bitard-Feildel T."/>
            <person name="Chao H."/>
            <person name="Childers C.P."/>
            <person name="Dinh H."/>
            <person name="Doddapaneni H."/>
            <person name="Dugan S."/>
            <person name="Gowin J."/>
            <person name="Greiner C."/>
            <person name="Han Y."/>
            <person name="Hu H."/>
            <person name="Hughes D.S.T."/>
            <person name="Huylmans A.-K."/>
            <person name="Kemena C."/>
            <person name="Kremer L.P.M."/>
            <person name="Lee S.L."/>
            <person name="Lopez-Ezquerra A."/>
            <person name="Mallet L."/>
            <person name="Monroy-Kuhn J.M."/>
            <person name="Moser A."/>
            <person name="Murali S.C."/>
            <person name="Muzny D.M."/>
            <person name="Otani S."/>
            <person name="Piulachs M.-D."/>
            <person name="Poelchau M."/>
            <person name="Qu J."/>
            <person name="Schaub F."/>
            <person name="Wada-Katsumata A."/>
            <person name="Worley K.C."/>
            <person name="Xie Q."/>
            <person name="Ylla G."/>
            <person name="Poulsen M."/>
            <person name="Gibbs R.A."/>
            <person name="Schal C."/>
            <person name="Richards S."/>
            <person name="Belles X."/>
            <person name="Korb J."/>
            <person name="Bornberg-Bauer E."/>
        </authorList>
    </citation>
    <scope>NUCLEOTIDE SEQUENCE [LARGE SCALE GENOMIC DNA]</scope>
    <source>
        <tissue evidence="3">Whole body</tissue>
    </source>
</reference>
<dbReference type="InParanoid" id="A0A2J7Q7I3"/>
<dbReference type="Gene3D" id="1.20.58.1520">
    <property type="match status" value="1"/>
</dbReference>
<dbReference type="GO" id="GO:1990023">
    <property type="term" value="C:mitotic spindle midzone"/>
    <property type="evidence" value="ECO:0007669"/>
    <property type="project" value="TreeGrafter"/>
</dbReference>
<name>A0A2J7Q7I3_9NEOP</name>
<keyword evidence="1" id="KW-0175">Coiled coil</keyword>
<evidence type="ECO:0000256" key="2">
    <source>
        <dbReference type="SAM" id="MobiDB-lite"/>
    </source>
</evidence>
<keyword evidence="4" id="KW-1185">Reference proteome</keyword>
<evidence type="ECO:0000256" key="1">
    <source>
        <dbReference type="SAM" id="Coils"/>
    </source>
</evidence>
<evidence type="ECO:0000313" key="3">
    <source>
        <dbReference type="EMBL" id="PNF24538.1"/>
    </source>
</evidence>
<dbReference type="Pfam" id="PF03999">
    <property type="entry name" value="MAP65_ASE1"/>
    <property type="match status" value="1"/>
</dbReference>
<evidence type="ECO:0000313" key="4">
    <source>
        <dbReference type="Proteomes" id="UP000235965"/>
    </source>
</evidence>
<accession>A0A2J7Q7I3</accession>
<sequence length="315" mass="37426">MFGTFSYSKMSRPWLPSLKEIVGDVERAFVELHSCWEEENLSKEEKCKNMNEVRQELLLFWEEKIREGKLHLLKYKIKNLRDEIQIWWEKCFLSEDEKQEFDDYKSTDYTNQLYVSHVEELGRLKRKFYRNESLYLLIEKQQDTWKRVVNMDKQLYNPERLFQNRGAQLLQEERERRAAQKDLPQLEELIKKETELYEREHGRPFLLYGQSFSDMILYQKEQHKENQKSLKITKKKCENSAAPSTAPKTITSVSKLKRKLVSNIQSPASAQDKQARVASCEKHASHPVEASRPKRGLKVRQKLIERTVSVPAAQP</sequence>
<dbReference type="GO" id="GO:0008017">
    <property type="term" value="F:microtubule binding"/>
    <property type="evidence" value="ECO:0007669"/>
    <property type="project" value="InterPro"/>
</dbReference>
<dbReference type="OrthoDB" id="8182204at2759"/>
<dbReference type="AlphaFoldDB" id="A0A2J7Q7I3"/>
<feature type="coiled-coil region" evidence="1">
    <location>
        <begin position="169"/>
        <end position="196"/>
    </location>
</feature>
<dbReference type="PANTHER" id="PTHR19321">
    <property type="entry name" value="PROTEIN REGULATOR OF CYTOKINESIS 1 PRC1-RELATED"/>
    <property type="match status" value="1"/>
</dbReference>
<feature type="compositionally biased region" description="Basic and acidic residues" evidence="2">
    <location>
        <begin position="273"/>
        <end position="292"/>
    </location>
</feature>
<dbReference type="GO" id="GO:0005737">
    <property type="term" value="C:cytoplasm"/>
    <property type="evidence" value="ECO:0007669"/>
    <property type="project" value="TreeGrafter"/>
</dbReference>
<feature type="region of interest" description="Disordered" evidence="2">
    <location>
        <begin position="264"/>
        <end position="301"/>
    </location>
</feature>
<dbReference type="GO" id="GO:0051256">
    <property type="term" value="P:mitotic spindle midzone assembly"/>
    <property type="evidence" value="ECO:0007669"/>
    <property type="project" value="TreeGrafter"/>
</dbReference>
<organism evidence="3 4">
    <name type="scientific">Cryptotermes secundus</name>
    <dbReference type="NCBI Taxonomy" id="105785"/>
    <lineage>
        <taxon>Eukaryota</taxon>
        <taxon>Metazoa</taxon>
        <taxon>Ecdysozoa</taxon>
        <taxon>Arthropoda</taxon>
        <taxon>Hexapoda</taxon>
        <taxon>Insecta</taxon>
        <taxon>Pterygota</taxon>
        <taxon>Neoptera</taxon>
        <taxon>Polyneoptera</taxon>
        <taxon>Dictyoptera</taxon>
        <taxon>Blattodea</taxon>
        <taxon>Blattoidea</taxon>
        <taxon>Termitoidae</taxon>
        <taxon>Kalotermitidae</taxon>
        <taxon>Cryptotermitinae</taxon>
        <taxon>Cryptotermes</taxon>
    </lineage>
</organism>
<gene>
    <name evidence="3" type="ORF">B7P43_G05392</name>
</gene>
<proteinExistence type="predicted"/>
<dbReference type="EMBL" id="NEVH01017442">
    <property type="protein sequence ID" value="PNF24538.1"/>
    <property type="molecule type" value="Genomic_DNA"/>
</dbReference>
<protein>
    <recommendedName>
        <fullName evidence="5">Protein regulator of cytokinesis 1</fullName>
    </recommendedName>
</protein>
<comment type="caution">
    <text evidence="3">The sequence shown here is derived from an EMBL/GenBank/DDBJ whole genome shotgun (WGS) entry which is preliminary data.</text>
</comment>
<dbReference type="Proteomes" id="UP000235965">
    <property type="component" value="Unassembled WGS sequence"/>
</dbReference>